<dbReference type="SMART" id="SM00283">
    <property type="entry name" value="MA"/>
    <property type="match status" value="1"/>
</dbReference>
<gene>
    <name evidence="14" type="ORF">DFR45_103249</name>
</gene>
<dbReference type="CDD" id="cd00130">
    <property type="entry name" value="PAS"/>
    <property type="match status" value="1"/>
</dbReference>
<keyword evidence="4" id="KW-0145">Chemotaxis</keyword>
<dbReference type="GO" id="GO:0005886">
    <property type="term" value="C:plasma membrane"/>
    <property type="evidence" value="ECO:0007669"/>
    <property type="project" value="UniProtKB-SubCell"/>
</dbReference>
<dbReference type="InterPro" id="IPR035965">
    <property type="entry name" value="PAS-like_dom_sf"/>
</dbReference>
<dbReference type="EMBL" id="QPJU01000003">
    <property type="protein sequence ID" value="RCX10262.1"/>
    <property type="molecule type" value="Genomic_DNA"/>
</dbReference>
<dbReference type="Proteomes" id="UP000252174">
    <property type="component" value="Unassembled WGS sequence"/>
</dbReference>
<keyword evidence="7 11" id="KW-1133">Transmembrane helix</keyword>
<evidence type="ECO:0000256" key="5">
    <source>
        <dbReference type="ARBA" id="ARBA00022519"/>
    </source>
</evidence>
<name>A0A369ALL4_9BURK</name>
<evidence type="ECO:0000259" key="12">
    <source>
        <dbReference type="PROSITE" id="PS50111"/>
    </source>
</evidence>
<accession>A0A369ALL4</accession>
<dbReference type="CDD" id="cd11386">
    <property type="entry name" value="MCP_signal"/>
    <property type="match status" value="1"/>
</dbReference>
<dbReference type="GO" id="GO:0007165">
    <property type="term" value="P:signal transduction"/>
    <property type="evidence" value="ECO:0007669"/>
    <property type="project" value="UniProtKB-KW"/>
</dbReference>
<feature type="domain" description="Methyl-accepting transducer" evidence="12">
    <location>
        <begin position="277"/>
        <end position="506"/>
    </location>
</feature>
<comment type="subcellular location">
    <subcellularLocation>
        <location evidence="1">Cell inner membrane</location>
        <topology evidence="1">Multi-pass membrane protein</topology>
    </subcellularLocation>
</comment>
<evidence type="ECO:0000256" key="2">
    <source>
        <dbReference type="ARBA" id="ARBA00022475"/>
    </source>
</evidence>
<keyword evidence="5" id="KW-0997">Cell inner membrane</keyword>
<evidence type="ECO:0000256" key="3">
    <source>
        <dbReference type="ARBA" id="ARBA00022481"/>
    </source>
</evidence>
<evidence type="ECO:0000259" key="13">
    <source>
        <dbReference type="PROSITE" id="PS50112"/>
    </source>
</evidence>
<dbReference type="InterPro" id="IPR004089">
    <property type="entry name" value="MCPsignal_dom"/>
</dbReference>
<evidence type="ECO:0000313" key="15">
    <source>
        <dbReference type="Proteomes" id="UP000252174"/>
    </source>
</evidence>
<dbReference type="Pfam" id="PF00015">
    <property type="entry name" value="MCPsignal"/>
    <property type="match status" value="1"/>
</dbReference>
<comment type="similarity">
    <text evidence="9">Belongs to the methyl-accepting chemotaxis (MCP) protein family.</text>
</comment>
<dbReference type="PANTHER" id="PTHR43531:SF7">
    <property type="entry name" value="AEROTAXIS RECEPTOR"/>
    <property type="match status" value="1"/>
</dbReference>
<dbReference type="FunFam" id="1.10.287.950:FF:000001">
    <property type="entry name" value="Methyl-accepting chemotaxis sensory transducer"/>
    <property type="match status" value="1"/>
</dbReference>
<evidence type="ECO:0000256" key="11">
    <source>
        <dbReference type="SAM" id="Phobius"/>
    </source>
</evidence>
<evidence type="ECO:0000256" key="8">
    <source>
        <dbReference type="ARBA" id="ARBA00023136"/>
    </source>
</evidence>
<evidence type="ECO:0000256" key="9">
    <source>
        <dbReference type="ARBA" id="ARBA00029447"/>
    </source>
</evidence>
<sequence length="522" mass="56558">MRINLPVTQREYDFPGEELLMSTTDAKGRITHCNAAFVRVSGFDFAELMGQPHNIVRHPDMPPEAFADMWTTIGHGRSWTGIVKNRRKNGDHYWVRAFVTPLMEGGKPKGYMSVRAKPTREEVRQAEALYERIKAEREAGRRTVRLHAGRVRRVGWRDLPGRLHRATPTMRMAAMLLGLIALTLLSLWLGWQDGKLVLFQFFALLLGGGFIVWRFHRNVTQSLLQANLLARDIAGCDLTTALQWNMDAIRTPMVMLTERLQQIQLNLRAVVGDACHEIAGFGSIAAELAQGAQDLSARTEAQASSLEETAAAMEQLASTVQQSAETTQRIQQQSEHSAALARTGGAAVQAVGAAMQEIENSARQMQQIIGVIESIAFQTNILALNAAVEAARAGEQGRGFAVVASEVRALAQNSAAAAREIRALIGASNAQVGQGAGQMREADAAIAQVVHSVEQVNALIGHVTGAAREQALGIAQVNQAVSDMDRVTQQNAALVEETAAAAAAMNGNAGILGRTLAVFRLR</sequence>
<dbReference type="PANTHER" id="PTHR43531">
    <property type="entry name" value="PROTEIN ICFG"/>
    <property type="match status" value="1"/>
</dbReference>
<dbReference type="SUPFAM" id="SSF55785">
    <property type="entry name" value="PYP-like sensor domain (PAS domain)"/>
    <property type="match status" value="1"/>
</dbReference>
<dbReference type="OrthoDB" id="9806477at2"/>
<dbReference type="FunFam" id="3.30.450.20:FF:000046">
    <property type="entry name" value="Aerotaxis sensor receptor"/>
    <property type="match status" value="1"/>
</dbReference>
<dbReference type="SUPFAM" id="SSF58104">
    <property type="entry name" value="Methyl-accepting chemotaxis protein (MCP) signaling domain"/>
    <property type="match status" value="1"/>
</dbReference>
<keyword evidence="15" id="KW-1185">Reference proteome</keyword>
<feature type="domain" description="PAS" evidence="13">
    <location>
        <begin position="25"/>
        <end position="60"/>
    </location>
</feature>
<evidence type="ECO:0000256" key="10">
    <source>
        <dbReference type="PROSITE-ProRule" id="PRU00284"/>
    </source>
</evidence>
<keyword evidence="3" id="KW-0488">Methylation</keyword>
<reference evidence="14 15" key="1">
    <citation type="submission" date="2018-07" db="EMBL/GenBank/DDBJ databases">
        <title>Genomic Encyclopedia of Type Strains, Phase IV (KMG-IV): sequencing the most valuable type-strain genomes for metagenomic binning, comparative biology and taxonomic classification.</title>
        <authorList>
            <person name="Goeker M."/>
        </authorList>
    </citation>
    <scope>NUCLEOTIDE SEQUENCE [LARGE SCALE GENOMIC DNA]</scope>
    <source>
        <strain evidence="14 15">DSM 100911</strain>
    </source>
</reference>
<keyword evidence="2" id="KW-1003">Cell membrane</keyword>
<organism evidence="14 15">
    <name type="scientific">Extensimonas vulgaris</name>
    <dbReference type="NCBI Taxonomy" id="1031594"/>
    <lineage>
        <taxon>Bacteria</taxon>
        <taxon>Pseudomonadati</taxon>
        <taxon>Pseudomonadota</taxon>
        <taxon>Betaproteobacteria</taxon>
        <taxon>Burkholderiales</taxon>
        <taxon>Comamonadaceae</taxon>
        <taxon>Extensimonas</taxon>
    </lineage>
</organism>
<evidence type="ECO:0000256" key="1">
    <source>
        <dbReference type="ARBA" id="ARBA00004429"/>
    </source>
</evidence>
<keyword evidence="6 11" id="KW-0812">Transmembrane</keyword>
<dbReference type="Gene3D" id="1.10.287.950">
    <property type="entry name" value="Methyl-accepting chemotaxis protein"/>
    <property type="match status" value="1"/>
</dbReference>
<keyword evidence="10" id="KW-0807">Transducer</keyword>
<dbReference type="RefSeq" id="WP_114482946.1">
    <property type="nucleotide sequence ID" value="NZ_QPJU01000003.1"/>
</dbReference>
<comment type="caution">
    <text evidence="14">The sequence shown here is derived from an EMBL/GenBank/DDBJ whole genome shotgun (WGS) entry which is preliminary data.</text>
</comment>
<protein>
    <submittedName>
        <fullName evidence="14">Methyl-accepting chemotaxis sensory transducer with Pas/Pac sensor</fullName>
    </submittedName>
</protein>
<dbReference type="InterPro" id="IPR051310">
    <property type="entry name" value="MCP_chemotaxis"/>
</dbReference>
<proteinExistence type="inferred from homology"/>
<dbReference type="GO" id="GO:0052131">
    <property type="term" value="P:positive aerotaxis"/>
    <property type="evidence" value="ECO:0007669"/>
    <property type="project" value="UniProtKB-ARBA"/>
</dbReference>
<dbReference type="GO" id="GO:0004888">
    <property type="term" value="F:transmembrane signaling receptor activity"/>
    <property type="evidence" value="ECO:0007669"/>
    <property type="project" value="TreeGrafter"/>
</dbReference>
<dbReference type="Pfam" id="PF08447">
    <property type="entry name" value="PAS_3"/>
    <property type="match status" value="1"/>
</dbReference>
<dbReference type="AlphaFoldDB" id="A0A369ALL4"/>
<evidence type="ECO:0000256" key="4">
    <source>
        <dbReference type="ARBA" id="ARBA00022500"/>
    </source>
</evidence>
<dbReference type="PROSITE" id="PS50112">
    <property type="entry name" value="PAS"/>
    <property type="match status" value="1"/>
</dbReference>
<dbReference type="PROSITE" id="PS50111">
    <property type="entry name" value="CHEMOTAXIS_TRANSDUC_2"/>
    <property type="match status" value="1"/>
</dbReference>
<dbReference type="Gene3D" id="3.30.450.20">
    <property type="entry name" value="PAS domain"/>
    <property type="match status" value="1"/>
</dbReference>
<dbReference type="NCBIfam" id="TIGR00229">
    <property type="entry name" value="sensory_box"/>
    <property type="match status" value="1"/>
</dbReference>
<evidence type="ECO:0000256" key="7">
    <source>
        <dbReference type="ARBA" id="ARBA00022989"/>
    </source>
</evidence>
<dbReference type="InterPro" id="IPR000014">
    <property type="entry name" value="PAS"/>
</dbReference>
<dbReference type="InterPro" id="IPR013655">
    <property type="entry name" value="PAS_fold_3"/>
</dbReference>
<keyword evidence="8 11" id="KW-0472">Membrane</keyword>
<evidence type="ECO:0000313" key="14">
    <source>
        <dbReference type="EMBL" id="RCX10262.1"/>
    </source>
</evidence>
<feature type="transmembrane region" description="Helical" evidence="11">
    <location>
        <begin position="172"/>
        <end position="191"/>
    </location>
</feature>
<feature type="transmembrane region" description="Helical" evidence="11">
    <location>
        <begin position="197"/>
        <end position="215"/>
    </location>
</feature>
<evidence type="ECO:0000256" key="6">
    <source>
        <dbReference type="ARBA" id="ARBA00022692"/>
    </source>
</evidence>